<keyword evidence="4 6" id="KW-0862">Zinc</keyword>
<comment type="similarity">
    <text evidence="6">Belongs to the peptidase M48 family.</text>
</comment>
<dbReference type="Gene3D" id="3.30.2010.10">
    <property type="entry name" value="Metalloproteases ('zincins'), catalytic domain"/>
    <property type="match status" value="1"/>
</dbReference>
<dbReference type="GO" id="GO:0051603">
    <property type="term" value="P:proteolysis involved in protein catabolic process"/>
    <property type="evidence" value="ECO:0007669"/>
    <property type="project" value="TreeGrafter"/>
</dbReference>
<keyword evidence="5 6" id="KW-0482">Metalloprotease</keyword>
<evidence type="ECO:0000256" key="4">
    <source>
        <dbReference type="ARBA" id="ARBA00022833"/>
    </source>
</evidence>
<comment type="cofactor">
    <cofactor evidence="6">
        <name>Zn(2+)</name>
        <dbReference type="ChEBI" id="CHEBI:29105"/>
    </cofactor>
    <text evidence="6">Binds 1 zinc ion per subunit.</text>
</comment>
<proteinExistence type="inferred from homology"/>
<evidence type="ECO:0000256" key="3">
    <source>
        <dbReference type="ARBA" id="ARBA00022801"/>
    </source>
</evidence>
<keyword evidence="1 6" id="KW-0645">Protease</keyword>
<dbReference type="CDD" id="cd07332">
    <property type="entry name" value="M48C_Oma1_like"/>
    <property type="match status" value="1"/>
</dbReference>
<organism evidence="8">
    <name type="scientific">uncultured Rubellimicrobium sp</name>
    <dbReference type="NCBI Taxonomy" id="543078"/>
    <lineage>
        <taxon>Bacteria</taxon>
        <taxon>Pseudomonadati</taxon>
        <taxon>Pseudomonadota</taxon>
        <taxon>Alphaproteobacteria</taxon>
        <taxon>Rhodobacterales</taxon>
        <taxon>Roseobacteraceae</taxon>
        <taxon>Rubellimicrobium</taxon>
        <taxon>environmental samples</taxon>
    </lineage>
</organism>
<gene>
    <name evidence="8" type="ORF">AVDCRST_MAG15-1249</name>
</gene>
<feature type="domain" description="Peptidase M48" evidence="7">
    <location>
        <begin position="38"/>
        <end position="220"/>
    </location>
</feature>
<keyword evidence="2" id="KW-0479">Metal-binding</keyword>
<dbReference type="Pfam" id="PF01435">
    <property type="entry name" value="Peptidase_M48"/>
    <property type="match status" value="1"/>
</dbReference>
<sequence>MIRFLPLLLMIAGAIVYGRFLAWRTAKELDSKSVELVDPELRLVLGRLAQALDLPRIKVHLYEVPMINGLASHDGRIFLTRGFYDRFRSGKVTAEEIASVVAHELGHVALGHSRRRMIDFTGQNAVRMGLALVLSRVLGGLGVWVAQALVGLLMAGLSRRDEYEADSYATALLIKAGIGAGPQKSLFRKLGALAGSGTGQAPAWLLTHPKTEERIAAIEANEARWIRPAPDAPA</sequence>
<dbReference type="EMBL" id="CADCUU010000172">
    <property type="protein sequence ID" value="CAA9404910.1"/>
    <property type="molecule type" value="Genomic_DNA"/>
</dbReference>
<evidence type="ECO:0000256" key="6">
    <source>
        <dbReference type="RuleBase" id="RU003983"/>
    </source>
</evidence>
<dbReference type="GO" id="GO:0046872">
    <property type="term" value="F:metal ion binding"/>
    <property type="evidence" value="ECO:0007669"/>
    <property type="project" value="UniProtKB-KW"/>
</dbReference>
<dbReference type="PANTHER" id="PTHR22726:SF1">
    <property type="entry name" value="METALLOENDOPEPTIDASE OMA1, MITOCHONDRIAL"/>
    <property type="match status" value="1"/>
</dbReference>
<dbReference type="AlphaFoldDB" id="A0A6J4P343"/>
<keyword evidence="3 6" id="KW-0378">Hydrolase</keyword>
<dbReference type="GO" id="GO:0004222">
    <property type="term" value="F:metalloendopeptidase activity"/>
    <property type="evidence" value="ECO:0007669"/>
    <property type="project" value="InterPro"/>
</dbReference>
<evidence type="ECO:0000256" key="1">
    <source>
        <dbReference type="ARBA" id="ARBA00022670"/>
    </source>
</evidence>
<evidence type="ECO:0000313" key="8">
    <source>
        <dbReference type="EMBL" id="CAA9404910.1"/>
    </source>
</evidence>
<reference evidence="8" key="1">
    <citation type="submission" date="2020-02" db="EMBL/GenBank/DDBJ databases">
        <authorList>
            <person name="Meier V. D."/>
        </authorList>
    </citation>
    <scope>NUCLEOTIDE SEQUENCE</scope>
    <source>
        <strain evidence="8">AVDCRST_MAG15</strain>
    </source>
</reference>
<protein>
    <submittedName>
        <fullName evidence="8">Peptidase, M48 family</fullName>
    </submittedName>
</protein>
<accession>A0A6J4P343</accession>
<dbReference type="InterPro" id="IPR001915">
    <property type="entry name" value="Peptidase_M48"/>
</dbReference>
<evidence type="ECO:0000259" key="7">
    <source>
        <dbReference type="Pfam" id="PF01435"/>
    </source>
</evidence>
<evidence type="ECO:0000256" key="5">
    <source>
        <dbReference type="ARBA" id="ARBA00023049"/>
    </source>
</evidence>
<dbReference type="GO" id="GO:0016020">
    <property type="term" value="C:membrane"/>
    <property type="evidence" value="ECO:0007669"/>
    <property type="project" value="TreeGrafter"/>
</dbReference>
<dbReference type="PANTHER" id="PTHR22726">
    <property type="entry name" value="METALLOENDOPEPTIDASE OMA1"/>
    <property type="match status" value="1"/>
</dbReference>
<dbReference type="InterPro" id="IPR051156">
    <property type="entry name" value="Mito/Outer_Membr_Metalloprot"/>
</dbReference>
<name>A0A6J4P343_9RHOB</name>
<evidence type="ECO:0000256" key="2">
    <source>
        <dbReference type="ARBA" id="ARBA00022723"/>
    </source>
</evidence>